<proteinExistence type="predicted"/>
<reference evidence="1 2" key="1">
    <citation type="submission" date="2022-01" db="EMBL/GenBank/DDBJ databases">
        <title>Mariniradius saccharolyticus sp. nov., isolated from sediment of a river.</title>
        <authorList>
            <person name="Liu H."/>
        </authorList>
    </citation>
    <scope>NUCLEOTIDE SEQUENCE [LARGE SCALE GENOMIC DNA]</scope>
    <source>
        <strain evidence="1 2">RY-2</strain>
    </source>
</reference>
<organism evidence="1 2">
    <name type="scientific">Mariniradius sediminis</name>
    <dbReference type="NCBI Taxonomy" id="2909237"/>
    <lineage>
        <taxon>Bacteria</taxon>
        <taxon>Pseudomonadati</taxon>
        <taxon>Bacteroidota</taxon>
        <taxon>Cytophagia</taxon>
        <taxon>Cytophagales</taxon>
        <taxon>Cyclobacteriaceae</taxon>
        <taxon>Mariniradius</taxon>
    </lineage>
</organism>
<accession>A0ABS9BVU1</accession>
<name>A0ABS9BVU1_9BACT</name>
<comment type="caution">
    <text evidence="1">The sequence shown here is derived from an EMBL/GenBank/DDBJ whole genome shotgun (WGS) entry which is preliminary data.</text>
</comment>
<evidence type="ECO:0000313" key="1">
    <source>
        <dbReference type="EMBL" id="MCF1751557.1"/>
    </source>
</evidence>
<dbReference type="Proteomes" id="UP001201449">
    <property type="component" value="Unassembled WGS sequence"/>
</dbReference>
<dbReference type="EMBL" id="JAKEVZ010000007">
    <property type="protein sequence ID" value="MCF1751557.1"/>
    <property type="molecule type" value="Genomic_DNA"/>
</dbReference>
<sequence>MSLEDRIAAFAKLGERIGHLSDDEREDLYQRAEAQNRWFTHREVAAALDAWYDLLTEEALQAWLDGYHLGEIPNPKSIGIMMAGNIPAVGFHDLMAVLLVGHKACVKLSSSDTVLMGWLIRNLLEIEPRFSITIEEFLKAKDAYIATGSDNSARYFEYYFGKYPNLIRKNRTSVAILNGDENESDLRALGRDVFQYYGLGCRNVSKLYVNGMESIRRFLDAVEKYKYVADNHKYFNNYEYNKSIYLVNREPHLDNGFLLVRESEGLVSPISVVFYEIYNDEYELKNSLSQISDKIQCILSKDAWYPQSLPFGEAQCPALDDYADGVDTITFLKSLG</sequence>
<evidence type="ECO:0000313" key="2">
    <source>
        <dbReference type="Proteomes" id="UP001201449"/>
    </source>
</evidence>
<gene>
    <name evidence="1" type="ORF">L0U89_10790</name>
</gene>
<keyword evidence="2" id="KW-1185">Reference proteome</keyword>
<dbReference type="RefSeq" id="WP_234861530.1">
    <property type="nucleotide sequence ID" value="NZ_JAKEVZ010000007.1"/>
</dbReference>
<protein>
    <submittedName>
        <fullName evidence="1">Acyl-CoA reductase</fullName>
    </submittedName>
</protein>